<evidence type="ECO:0000313" key="3">
    <source>
        <dbReference type="Proteomes" id="UP000029641"/>
    </source>
</evidence>
<keyword evidence="1" id="KW-0472">Membrane</keyword>
<dbReference type="AlphaFoldDB" id="A0A090WLA7"/>
<keyword evidence="1" id="KW-0812">Transmembrane</keyword>
<sequence>MIDQGQILRKIITDKVEITLGNNRPNNILKSDSQSFINFLSKEIQDKEIIDSWDIWVKKGLLKWALRINTMILIVVVGILGFFAATKGIEKIPPASFFMLIFLLPQMILYQKQMKNKIKN</sequence>
<feature type="transmembrane region" description="Helical" evidence="1">
    <location>
        <begin position="92"/>
        <end position="110"/>
    </location>
</feature>
<dbReference type="EMBL" id="BBNR01000018">
    <property type="protein sequence ID" value="GAL68252.1"/>
    <property type="molecule type" value="Genomic_DNA"/>
</dbReference>
<feature type="transmembrane region" description="Helical" evidence="1">
    <location>
        <begin position="64"/>
        <end position="86"/>
    </location>
</feature>
<reference evidence="2 3" key="1">
    <citation type="journal article" date="2014" name="Genome Announc.">
        <title>Draft Genome Sequence of Marine Flavobacterium Jejuia pallidilutea Strain 11shimoA1 and Pigmentation Mutants.</title>
        <authorList>
            <person name="Takatani N."/>
            <person name="Nakanishi M."/>
            <person name="Meirelles P."/>
            <person name="Mino S."/>
            <person name="Suda W."/>
            <person name="Oshima K."/>
            <person name="Hattori M."/>
            <person name="Ohkuma M."/>
            <person name="Hosokawa M."/>
            <person name="Miyashita K."/>
            <person name="Thompson F.L."/>
            <person name="Niwa A."/>
            <person name="Sawabe T."/>
            <person name="Sawabe T."/>
        </authorList>
    </citation>
    <scope>NUCLEOTIDE SEQUENCE [LARGE SCALE GENOMIC DNA]</scope>
    <source>
        <strain evidence="2 3">JCM 19301</strain>
    </source>
</reference>
<evidence type="ECO:0000313" key="2">
    <source>
        <dbReference type="EMBL" id="GAL68252.1"/>
    </source>
</evidence>
<name>A0A090WLA7_9FLAO</name>
<dbReference type="OrthoDB" id="1151489at2"/>
<comment type="caution">
    <text evidence="2">The sequence shown here is derived from an EMBL/GenBank/DDBJ whole genome shotgun (WGS) entry which is preliminary data.</text>
</comment>
<dbReference type="Proteomes" id="UP000029641">
    <property type="component" value="Unassembled WGS sequence"/>
</dbReference>
<evidence type="ECO:0000256" key="1">
    <source>
        <dbReference type="SAM" id="Phobius"/>
    </source>
</evidence>
<accession>A0A090WLA7</accession>
<keyword evidence="1" id="KW-1133">Transmembrane helix</keyword>
<protein>
    <submittedName>
        <fullName evidence="2">Uncharacterized protein</fullName>
    </submittedName>
</protein>
<organism evidence="2 3">
    <name type="scientific">Jejuia pallidilutea</name>
    <dbReference type="NCBI Taxonomy" id="504487"/>
    <lineage>
        <taxon>Bacteria</taxon>
        <taxon>Pseudomonadati</taxon>
        <taxon>Bacteroidota</taxon>
        <taxon>Flavobacteriia</taxon>
        <taxon>Flavobacteriales</taxon>
        <taxon>Flavobacteriaceae</taxon>
        <taxon>Jejuia</taxon>
    </lineage>
</organism>
<proteinExistence type="predicted"/>
<dbReference type="RefSeq" id="WP_045371470.1">
    <property type="nucleotide sequence ID" value="NZ_BBNY01000005.1"/>
</dbReference>
<gene>
    <name evidence="2" type="ORF">JCM19301_192</name>
</gene>